<dbReference type="Proteomes" id="UP001234581">
    <property type="component" value="Unassembled WGS sequence"/>
</dbReference>
<dbReference type="PANTHER" id="PTHR46165">
    <property type="entry name" value="SET AND MYND DOMAIN-CONTAINING PROTEIN 4"/>
    <property type="match status" value="1"/>
</dbReference>
<dbReference type="SMART" id="SM00317">
    <property type="entry name" value="SET"/>
    <property type="match status" value="1"/>
</dbReference>
<dbReference type="GO" id="GO:0005634">
    <property type="term" value="C:nucleus"/>
    <property type="evidence" value="ECO:0007669"/>
    <property type="project" value="TreeGrafter"/>
</dbReference>
<dbReference type="Gene3D" id="1.25.40.10">
    <property type="entry name" value="Tetratricopeptide repeat domain"/>
    <property type="match status" value="1"/>
</dbReference>
<dbReference type="InterPro" id="IPR002893">
    <property type="entry name" value="Znf_MYND"/>
</dbReference>
<dbReference type="Pfam" id="PF00856">
    <property type="entry name" value="SET"/>
    <property type="match status" value="1"/>
</dbReference>
<evidence type="ECO:0000256" key="5">
    <source>
        <dbReference type="ARBA" id="ARBA00022771"/>
    </source>
</evidence>
<gene>
    <name evidence="10" type="ORF">O0I10_009413</name>
</gene>
<dbReference type="GeneID" id="83216819"/>
<dbReference type="RefSeq" id="XP_058339762.1">
    <property type="nucleotide sequence ID" value="XM_058489405.1"/>
</dbReference>
<dbReference type="Gene3D" id="6.10.140.2220">
    <property type="match status" value="1"/>
</dbReference>
<keyword evidence="3" id="KW-0949">S-adenosyl-L-methionine</keyword>
<dbReference type="GO" id="GO:0005737">
    <property type="term" value="C:cytoplasm"/>
    <property type="evidence" value="ECO:0007669"/>
    <property type="project" value="TreeGrafter"/>
</dbReference>
<evidence type="ECO:0000256" key="1">
    <source>
        <dbReference type="ARBA" id="ARBA00022603"/>
    </source>
</evidence>
<dbReference type="InterPro" id="IPR011990">
    <property type="entry name" value="TPR-like_helical_dom_sf"/>
</dbReference>
<sequence length="490" mass="56704">MLDNHHLTRRLTPAHIDLRPWPPIQLPTPAKWEQQRAKVINTTHAGRSVIATKKLSSGSLLLSERACIQWLYRGPQRQRYCFHCFQRVSHAVSCRGNHACQWDITYCSKQCETSHWWRQHRWLCRFPELDVLDTVDLLLALQLLPGSLDDLDPGMHDPMYDTQIERVCCRLFYMSSPHIQKALTRTLGQLRCNSFAVKQSHEQDGIRGKAIYLTGSMINHACDPNALVFFNDHDNSIHIRTCRSINKGEGIFISYGPLANREPSILKRKEKLQQRYFFDCQCDACQQESVTSSPQQRFIKCQACSTGRLERNQTRCEECHCAYDWDELTKQEQRIEMCLARDAFEQALKIQRQVYDKDAHVIGQTLDQLAHFYAMRGSFKESAKYSRESLAIVCKTFGPESIEAAEEMLKLSTLLFNANLSQEAKAQIQKTIKVHRKLGLDQQNPEDFNELQTMLFLLYNARYKCGIGCERGEKDTMCNEIGVCREKKIN</sequence>
<dbReference type="Gene3D" id="1.10.220.160">
    <property type="match status" value="1"/>
</dbReference>
<dbReference type="InterPro" id="IPR001214">
    <property type="entry name" value="SET_dom"/>
</dbReference>
<evidence type="ECO:0000259" key="8">
    <source>
        <dbReference type="PROSITE" id="PS50280"/>
    </source>
</evidence>
<evidence type="ECO:0000256" key="7">
    <source>
        <dbReference type="PROSITE-ProRule" id="PRU00134"/>
    </source>
</evidence>
<dbReference type="GO" id="GO:0032259">
    <property type="term" value="P:methylation"/>
    <property type="evidence" value="ECO:0007669"/>
    <property type="project" value="UniProtKB-KW"/>
</dbReference>
<dbReference type="SUPFAM" id="SSF82199">
    <property type="entry name" value="SET domain"/>
    <property type="match status" value="1"/>
</dbReference>
<keyword evidence="11" id="KW-1185">Reference proteome</keyword>
<proteinExistence type="predicted"/>
<dbReference type="EMBL" id="JARTCD010000055">
    <property type="protein sequence ID" value="KAJ8654848.1"/>
    <property type="molecule type" value="Genomic_DNA"/>
</dbReference>
<dbReference type="PANTHER" id="PTHR46165:SF2">
    <property type="entry name" value="SET AND MYND DOMAIN-CONTAINING PROTEIN 4"/>
    <property type="match status" value="1"/>
</dbReference>
<dbReference type="GO" id="GO:0008270">
    <property type="term" value="F:zinc ion binding"/>
    <property type="evidence" value="ECO:0007669"/>
    <property type="project" value="UniProtKB-KW"/>
</dbReference>
<reference evidence="10 11" key="1">
    <citation type="submission" date="2023-03" db="EMBL/GenBank/DDBJ databases">
        <title>Genome sequence of Lichtheimia ornata CBS 291.66.</title>
        <authorList>
            <person name="Mohabir J.T."/>
            <person name="Shea T.P."/>
            <person name="Kurbessoian T."/>
            <person name="Berby B."/>
            <person name="Fontaine J."/>
            <person name="Livny J."/>
            <person name="Gnirke A."/>
            <person name="Stajich J.E."/>
            <person name="Cuomo C.A."/>
        </authorList>
    </citation>
    <scope>NUCLEOTIDE SEQUENCE [LARGE SCALE GENOMIC DNA]</scope>
    <source>
        <strain evidence="10">CBS 291.66</strain>
    </source>
</reference>
<keyword evidence="6" id="KW-0862">Zinc</keyword>
<evidence type="ECO:0000313" key="10">
    <source>
        <dbReference type="EMBL" id="KAJ8654848.1"/>
    </source>
</evidence>
<feature type="domain" description="SET" evidence="8">
    <location>
        <begin position="30"/>
        <end position="256"/>
    </location>
</feature>
<keyword evidence="1" id="KW-0489">Methyltransferase</keyword>
<dbReference type="Gene3D" id="2.170.270.10">
    <property type="entry name" value="SET domain"/>
    <property type="match status" value="1"/>
</dbReference>
<protein>
    <recommendedName>
        <fullName evidence="12">SET domain-containing protein</fullName>
    </recommendedName>
</protein>
<evidence type="ECO:0000256" key="3">
    <source>
        <dbReference type="ARBA" id="ARBA00022691"/>
    </source>
</evidence>
<dbReference type="InterPro" id="IPR052097">
    <property type="entry name" value="SET-MYND_domain_protein"/>
</dbReference>
<feature type="domain" description="MYND-type" evidence="9">
    <location>
        <begin position="81"/>
        <end position="124"/>
    </location>
</feature>
<evidence type="ECO:0000313" key="11">
    <source>
        <dbReference type="Proteomes" id="UP001234581"/>
    </source>
</evidence>
<dbReference type="PROSITE" id="PS50280">
    <property type="entry name" value="SET"/>
    <property type="match status" value="1"/>
</dbReference>
<evidence type="ECO:0000256" key="4">
    <source>
        <dbReference type="ARBA" id="ARBA00022723"/>
    </source>
</evidence>
<dbReference type="SUPFAM" id="SSF48452">
    <property type="entry name" value="TPR-like"/>
    <property type="match status" value="1"/>
</dbReference>
<evidence type="ECO:0000259" key="9">
    <source>
        <dbReference type="PROSITE" id="PS50865"/>
    </source>
</evidence>
<dbReference type="GO" id="GO:0008168">
    <property type="term" value="F:methyltransferase activity"/>
    <property type="evidence" value="ECO:0007669"/>
    <property type="project" value="UniProtKB-KW"/>
</dbReference>
<dbReference type="PROSITE" id="PS50865">
    <property type="entry name" value="ZF_MYND_2"/>
    <property type="match status" value="1"/>
</dbReference>
<keyword evidence="2" id="KW-0808">Transferase</keyword>
<comment type="caution">
    <text evidence="10">The sequence shown here is derived from an EMBL/GenBank/DDBJ whole genome shotgun (WGS) entry which is preliminary data.</text>
</comment>
<name>A0AAD7XVS3_9FUNG</name>
<keyword evidence="4" id="KW-0479">Metal-binding</keyword>
<evidence type="ECO:0008006" key="12">
    <source>
        <dbReference type="Google" id="ProtNLM"/>
    </source>
</evidence>
<accession>A0AAD7XVS3</accession>
<keyword evidence="5 7" id="KW-0863">Zinc-finger</keyword>
<organism evidence="10 11">
    <name type="scientific">Lichtheimia ornata</name>
    <dbReference type="NCBI Taxonomy" id="688661"/>
    <lineage>
        <taxon>Eukaryota</taxon>
        <taxon>Fungi</taxon>
        <taxon>Fungi incertae sedis</taxon>
        <taxon>Mucoromycota</taxon>
        <taxon>Mucoromycotina</taxon>
        <taxon>Mucoromycetes</taxon>
        <taxon>Mucorales</taxon>
        <taxon>Lichtheimiaceae</taxon>
        <taxon>Lichtheimia</taxon>
    </lineage>
</organism>
<dbReference type="InterPro" id="IPR046341">
    <property type="entry name" value="SET_dom_sf"/>
</dbReference>
<dbReference type="GO" id="GO:0042826">
    <property type="term" value="F:histone deacetylase binding"/>
    <property type="evidence" value="ECO:0007669"/>
    <property type="project" value="TreeGrafter"/>
</dbReference>
<evidence type="ECO:0000256" key="2">
    <source>
        <dbReference type="ARBA" id="ARBA00022679"/>
    </source>
</evidence>
<evidence type="ECO:0000256" key="6">
    <source>
        <dbReference type="ARBA" id="ARBA00022833"/>
    </source>
</evidence>
<dbReference type="Pfam" id="PF13374">
    <property type="entry name" value="TPR_10"/>
    <property type="match status" value="1"/>
</dbReference>
<dbReference type="AlphaFoldDB" id="A0AAD7XVS3"/>